<dbReference type="Pfam" id="PF11160">
    <property type="entry name" value="Hva1_TUDOR"/>
    <property type="match status" value="1"/>
</dbReference>
<protein>
    <submittedName>
        <fullName evidence="2">DUF2945 domain-containing protein</fullName>
    </submittedName>
</protein>
<dbReference type="Gene3D" id="2.30.30.1060">
    <property type="match status" value="1"/>
</dbReference>
<dbReference type="RefSeq" id="WP_157458181.1">
    <property type="nucleotide sequence ID" value="NZ_WQLB01000004.1"/>
</dbReference>
<proteinExistence type="predicted"/>
<dbReference type="Proteomes" id="UP000483286">
    <property type="component" value="Unassembled WGS sequence"/>
</dbReference>
<sequence>MTLKTGDRVRWNSHGGHAEGKVVRVAHEDGEVGGFEYRASRDDPRYIVELDDGRLAAHTESALKKV</sequence>
<accession>A0A7C9HXC8</accession>
<name>A0A7C9HXC8_9DEIO</name>
<dbReference type="AlphaFoldDB" id="A0A7C9HXC8"/>
<evidence type="ECO:0000259" key="1">
    <source>
        <dbReference type="Pfam" id="PF11160"/>
    </source>
</evidence>
<evidence type="ECO:0000313" key="3">
    <source>
        <dbReference type="Proteomes" id="UP000483286"/>
    </source>
</evidence>
<keyword evidence="3" id="KW-1185">Reference proteome</keyword>
<feature type="domain" description="Hypervirulence associated protein TUDOR" evidence="1">
    <location>
        <begin position="6"/>
        <end position="63"/>
    </location>
</feature>
<reference evidence="2 3" key="1">
    <citation type="submission" date="2019-12" db="EMBL/GenBank/DDBJ databases">
        <title>Deinococcus sp. HMF7620 Genome sequencing and assembly.</title>
        <authorList>
            <person name="Kang H."/>
            <person name="Kim H."/>
            <person name="Joh K."/>
        </authorList>
    </citation>
    <scope>NUCLEOTIDE SEQUENCE [LARGE SCALE GENOMIC DNA]</scope>
    <source>
        <strain evidence="2 3">HMF7620</strain>
    </source>
</reference>
<gene>
    <name evidence="2" type="ORF">GO986_05160</name>
</gene>
<comment type="caution">
    <text evidence="2">The sequence shown here is derived from an EMBL/GenBank/DDBJ whole genome shotgun (WGS) entry which is preliminary data.</text>
</comment>
<evidence type="ECO:0000313" key="2">
    <source>
        <dbReference type="EMBL" id="MVN86148.1"/>
    </source>
</evidence>
<dbReference type="InterPro" id="IPR021331">
    <property type="entry name" value="Hva1_TUDOR"/>
</dbReference>
<dbReference type="EMBL" id="WQLB01000004">
    <property type="protein sequence ID" value="MVN86148.1"/>
    <property type="molecule type" value="Genomic_DNA"/>
</dbReference>
<organism evidence="2 3">
    <name type="scientific">Deinococcus arboris</name>
    <dbReference type="NCBI Taxonomy" id="2682977"/>
    <lineage>
        <taxon>Bacteria</taxon>
        <taxon>Thermotogati</taxon>
        <taxon>Deinococcota</taxon>
        <taxon>Deinococci</taxon>
        <taxon>Deinococcales</taxon>
        <taxon>Deinococcaceae</taxon>
        <taxon>Deinococcus</taxon>
    </lineage>
</organism>